<dbReference type="EMBL" id="JAUSVY010000002">
    <property type="protein sequence ID" value="MDQ0504078.1"/>
    <property type="molecule type" value="Genomic_DNA"/>
</dbReference>
<evidence type="ECO:0000256" key="1">
    <source>
        <dbReference type="SAM" id="SignalP"/>
    </source>
</evidence>
<sequence length="317" mass="33590">MRCSIISRAAEAAALAALLALASPVARADSIALKAPRAFGYVIGDTLTLEAVITLDPGAQIDPASLPQPRKVSSWLNLVATELTPDAAGHLRLSLTYQTFFSPLEPRTLEIPAWPLTIRQGDARRTLTVPAFAFVTTPLRELVASQGGNPMALQPDIAPRPFPLGGEWRRAGLAAAMAGFGAFGFALASGWRPFARHPRPFAAAARALRRQGDPGTPEAYRAALLSLHRGFDATSGRRLLAEDIGAFVRQSPRFAERESDIARLFAASRTAFFGAGAELAMVQLPPAEVVAIAARLARTEARDRGPAAAPALEEAAS</sequence>
<keyword evidence="3" id="KW-1185">Reference proteome</keyword>
<dbReference type="Proteomes" id="UP001241747">
    <property type="component" value="Unassembled WGS sequence"/>
</dbReference>
<dbReference type="RefSeq" id="WP_237345198.1">
    <property type="nucleotide sequence ID" value="NZ_JABWGX010000008.1"/>
</dbReference>
<feature type="signal peptide" evidence="1">
    <location>
        <begin position="1"/>
        <end position="28"/>
    </location>
</feature>
<evidence type="ECO:0000313" key="3">
    <source>
        <dbReference type="Proteomes" id="UP001241747"/>
    </source>
</evidence>
<feature type="chain" id="PRO_5047453942" evidence="1">
    <location>
        <begin position="29"/>
        <end position="317"/>
    </location>
</feature>
<reference evidence="2 3" key="1">
    <citation type="submission" date="2023-07" db="EMBL/GenBank/DDBJ databases">
        <title>Genomic Encyclopedia of Type Strains, Phase IV (KMG-IV): sequencing the most valuable type-strain genomes for metagenomic binning, comparative biology and taxonomic classification.</title>
        <authorList>
            <person name="Goeker M."/>
        </authorList>
    </citation>
    <scope>NUCLEOTIDE SEQUENCE [LARGE SCALE GENOMIC DNA]</scope>
    <source>
        <strain evidence="2 3">DSM 3770</strain>
    </source>
</reference>
<accession>A0ABU0LAC4</accession>
<proteinExistence type="predicted"/>
<comment type="caution">
    <text evidence="2">The sequence shown here is derived from an EMBL/GenBank/DDBJ whole genome shotgun (WGS) entry which is preliminary data.</text>
</comment>
<keyword evidence="1" id="KW-0732">Signal</keyword>
<name>A0ABU0LAC4_XANAG</name>
<evidence type="ECO:0000313" key="2">
    <source>
        <dbReference type="EMBL" id="MDQ0504078.1"/>
    </source>
</evidence>
<protein>
    <submittedName>
        <fullName evidence="2">MxaA protein</fullName>
    </submittedName>
</protein>
<gene>
    <name evidence="2" type="ORF">QOZ94_000852</name>
</gene>
<organism evidence="2 3">
    <name type="scientific">Xanthobacter agilis</name>
    <dbReference type="NCBI Taxonomy" id="47492"/>
    <lineage>
        <taxon>Bacteria</taxon>
        <taxon>Pseudomonadati</taxon>
        <taxon>Pseudomonadota</taxon>
        <taxon>Alphaproteobacteria</taxon>
        <taxon>Hyphomicrobiales</taxon>
        <taxon>Xanthobacteraceae</taxon>
        <taxon>Xanthobacter</taxon>
    </lineage>
</organism>